<feature type="domain" description="IRG-type G" evidence="5">
    <location>
        <begin position="68"/>
        <end position="251"/>
    </location>
</feature>
<reference evidence="6" key="2">
    <citation type="submission" date="2025-08" db="UniProtKB">
        <authorList>
            <consortium name="Ensembl"/>
        </authorList>
    </citation>
    <scope>IDENTIFICATION</scope>
</reference>
<dbReference type="Ensembl" id="ENSPMRT00000011915.1">
    <property type="protein sequence ID" value="ENSPMRP00000011153.1"/>
    <property type="gene ID" value="ENSPMRG00000007450.1"/>
</dbReference>
<evidence type="ECO:0000256" key="3">
    <source>
        <dbReference type="ARBA" id="ARBA00022801"/>
    </source>
</evidence>
<sequence length="434" mass="49124">MNSYEEKLSSLFEIFQAILKNTGMNADPGKLFNIAIKIYDMFMEAFSDGGMKEAASEVKKELEELENTELHIAITGETGSGKSSLINALRGLKAEDDGAAPVGVTVTTLDSKSYPHPNYPKMKFWDLPGIGSPDFSPDSYLKKVDFPRYDFFIIVGSERFRSNHIDLAQAIQKMEKKCYFVRSKVDSDLYNMERSYPNTFNAEEVLEKMRNDFKKQLRKCFRNTIPQVFLISSWDLDKYDFPQLVETLEKDLPSLKRLAFLLSLPMFSPEFKEKKKSALKSHLWKISLASAGINAIHIPNLPLACDVALLLGSMVAFYKMFELDDGSLARRARLARKPVEELKAVMKSPQMIEITIDLVIKKITDYAKELFPPSLIRSLVAAGVSFVITYWMLSSFLDNLAEDAERVRKKALEPIALGRAAFPRPKECEDGLSV</sequence>
<evidence type="ECO:0000256" key="2">
    <source>
        <dbReference type="ARBA" id="ARBA00022741"/>
    </source>
</evidence>
<evidence type="ECO:0000259" key="5">
    <source>
        <dbReference type="PROSITE" id="PS51716"/>
    </source>
</evidence>
<name>A0A670IGZ9_PODMU</name>
<dbReference type="SUPFAM" id="SSF52540">
    <property type="entry name" value="P-loop containing nucleoside triphosphate hydrolases"/>
    <property type="match status" value="1"/>
</dbReference>
<keyword evidence="7" id="KW-1185">Reference proteome</keyword>
<reference evidence="6 7" key="1">
    <citation type="journal article" date="2019" name="Proc. Natl. Acad. Sci. U.S.A.">
        <title>Regulatory changes in pterin and carotenoid genes underlie balanced color polymorphisms in the wall lizard.</title>
        <authorList>
            <person name="Andrade P."/>
            <person name="Pinho C."/>
            <person name="Perez I de Lanuza G."/>
            <person name="Afonso S."/>
            <person name="Brejcha J."/>
            <person name="Rubin C.J."/>
            <person name="Wallerman O."/>
            <person name="Pereira P."/>
            <person name="Sabatino S.J."/>
            <person name="Bellati A."/>
            <person name="Pellitteri-Rosa D."/>
            <person name="Bosakova Z."/>
            <person name="Bunikis I."/>
            <person name="Carretero M.A."/>
            <person name="Feiner N."/>
            <person name="Marsik P."/>
            <person name="Pauperio F."/>
            <person name="Salvi D."/>
            <person name="Soler L."/>
            <person name="While G.M."/>
            <person name="Uller T."/>
            <person name="Font E."/>
            <person name="Andersson L."/>
            <person name="Carneiro M."/>
        </authorList>
    </citation>
    <scope>NUCLEOTIDE SEQUENCE</scope>
</reference>
<dbReference type="FunFam" id="3.40.50.300:FF:000541">
    <property type="entry name" value="Immunity related GTPase M"/>
    <property type="match status" value="1"/>
</dbReference>
<dbReference type="KEGG" id="pmua:114603468"/>
<dbReference type="PANTHER" id="PTHR32341">
    <property type="entry name" value="INTERFERON-INDUCIBLE GTPASE"/>
    <property type="match status" value="1"/>
</dbReference>
<dbReference type="GO" id="GO:0003924">
    <property type="term" value="F:GTPase activity"/>
    <property type="evidence" value="ECO:0007669"/>
    <property type="project" value="TreeGrafter"/>
</dbReference>
<evidence type="ECO:0000313" key="7">
    <source>
        <dbReference type="Proteomes" id="UP000472272"/>
    </source>
</evidence>
<dbReference type="GeneID" id="114603468"/>
<keyword evidence="2" id="KW-0547">Nucleotide-binding</keyword>
<evidence type="ECO:0000313" key="6">
    <source>
        <dbReference type="Ensembl" id="ENSPMRP00000011153.1"/>
    </source>
</evidence>
<dbReference type="Proteomes" id="UP000472272">
    <property type="component" value="Chromosome 8"/>
</dbReference>
<gene>
    <name evidence="6" type="primary">LOC114603468</name>
</gene>
<dbReference type="GeneTree" id="ENSGT00950000183007"/>
<dbReference type="Pfam" id="PF05049">
    <property type="entry name" value="IIGP"/>
    <property type="match status" value="1"/>
</dbReference>
<dbReference type="Gene3D" id="3.40.50.300">
    <property type="entry name" value="P-loop containing nucleotide triphosphate hydrolases"/>
    <property type="match status" value="1"/>
</dbReference>
<dbReference type="InterPro" id="IPR030385">
    <property type="entry name" value="G_IRG_dom"/>
</dbReference>
<dbReference type="InterPro" id="IPR027417">
    <property type="entry name" value="P-loop_NTPase"/>
</dbReference>
<dbReference type="RefSeq" id="XP_028598323.1">
    <property type="nucleotide sequence ID" value="XM_028742490.1"/>
</dbReference>
<protein>
    <submittedName>
        <fullName evidence="6">Interferon-inducible GTPase 5-like</fullName>
    </submittedName>
</protein>
<organism evidence="6 7">
    <name type="scientific">Podarcis muralis</name>
    <name type="common">Wall lizard</name>
    <name type="synonym">Lacerta muralis</name>
    <dbReference type="NCBI Taxonomy" id="64176"/>
    <lineage>
        <taxon>Eukaryota</taxon>
        <taxon>Metazoa</taxon>
        <taxon>Chordata</taxon>
        <taxon>Craniata</taxon>
        <taxon>Vertebrata</taxon>
        <taxon>Euteleostomi</taxon>
        <taxon>Lepidosauria</taxon>
        <taxon>Squamata</taxon>
        <taxon>Bifurcata</taxon>
        <taxon>Unidentata</taxon>
        <taxon>Episquamata</taxon>
        <taxon>Laterata</taxon>
        <taxon>Lacertibaenia</taxon>
        <taxon>Lacertidae</taxon>
        <taxon>Podarcis</taxon>
    </lineage>
</organism>
<dbReference type="InterPro" id="IPR051515">
    <property type="entry name" value="IRG"/>
</dbReference>
<keyword evidence="3" id="KW-0378">Hydrolase</keyword>
<reference evidence="6" key="3">
    <citation type="submission" date="2025-09" db="UniProtKB">
        <authorList>
            <consortium name="Ensembl"/>
        </authorList>
    </citation>
    <scope>IDENTIFICATION</scope>
</reference>
<accession>A0A670IGZ9</accession>
<proteinExistence type="inferred from homology"/>
<dbReference type="InterPro" id="IPR007743">
    <property type="entry name" value="Immunity-related_GTPase-like"/>
</dbReference>
<comment type="similarity">
    <text evidence="1">Belongs to the TRAFAC class dynamin-like GTPase superfamily. IRG family.</text>
</comment>
<dbReference type="OMA" id="NIRDECN"/>
<dbReference type="PANTHER" id="PTHR32341:SF17">
    <property type="entry name" value="IRG-TYPE G DOMAIN-CONTAINING PROTEIN"/>
    <property type="match status" value="1"/>
</dbReference>
<evidence type="ECO:0000256" key="1">
    <source>
        <dbReference type="ARBA" id="ARBA00005429"/>
    </source>
</evidence>
<dbReference type="GO" id="GO:0005525">
    <property type="term" value="F:GTP binding"/>
    <property type="evidence" value="ECO:0007669"/>
    <property type="project" value="UniProtKB-KW"/>
</dbReference>
<dbReference type="OrthoDB" id="9424945at2759"/>
<evidence type="ECO:0000256" key="4">
    <source>
        <dbReference type="ARBA" id="ARBA00023134"/>
    </source>
</evidence>
<dbReference type="AlphaFoldDB" id="A0A670IGZ9"/>
<dbReference type="PROSITE" id="PS51716">
    <property type="entry name" value="G_IRG"/>
    <property type="match status" value="1"/>
</dbReference>
<keyword evidence="4" id="KW-0342">GTP-binding</keyword>
<dbReference type="GO" id="GO:0016020">
    <property type="term" value="C:membrane"/>
    <property type="evidence" value="ECO:0007669"/>
    <property type="project" value="InterPro"/>
</dbReference>